<dbReference type="PANTHER" id="PTHR14677:SF40">
    <property type="entry name" value="CDC48-ASSOCIATED UBIQUITIN-LIKE_ZINC FINGER PROTEIN 1"/>
    <property type="match status" value="1"/>
</dbReference>
<dbReference type="PANTHER" id="PTHR14677">
    <property type="entry name" value="ARSENITE INDUCUBLE RNA ASSOCIATED PROTEIN AIP-1-RELATED"/>
    <property type="match status" value="1"/>
</dbReference>
<feature type="domain" description="AN1-type" evidence="6">
    <location>
        <begin position="106"/>
        <end position="158"/>
    </location>
</feature>
<dbReference type="Pfam" id="PF01428">
    <property type="entry name" value="zf-AN1"/>
    <property type="match status" value="2"/>
</dbReference>
<reference evidence="7" key="1">
    <citation type="submission" date="2023-06" db="EMBL/GenBank/DDBJ databases">
        <title>Genome-scale phylogeny and comparative genomics of the fungal order Sordariales.</title>
        <authorList>
            <consortium name="Lawrence Berkeley National Laboratory"/>
            <person name="Hensen N."/>
            <person name="Bonometti L."/>
            <person name="Westerberg I."/>
            <person name="Brannstrom I.O."/>
            <person name="Guillou S."/>
            <person name="Cros-Aarteil S."/>
            <person name="Calhoun S."/>
            <person name="Haridas S."/>
            <person name="Kuo A."/>
            <person name="Mondo S."/>
            <person name="Pangilinan J."/>
            <person name="Riley R."/>
            <person name="Labutti K."/>
            <person name="Andreopoulos B."/>
            <person name="Lipzen A."/>
            <person name="Chen C."/>
            <person name="Yanf M."/>
            <person name="Daum C."/>
            <person name="Ng V."/>
            <person name="Clum A."/>
            <person name="Steindorff A."/>
            <person name="Ohm R."/>
            <person name="Martin F."/>
            <person name="Silar P."/>
            <person name="Natvig D."/>
            <person name="Lalanne C."/>
            <person name="Gautier V."/>
            <person name="Ament-Velasquez S.L."/>
            <person name="Kruys A."/>
            <person name="Hutchinson M.I."/>
            <person name="Powell A.J."/>
            <person name="Barry K."/>
            <person name="Miller A.N."/>
            <person name="Grigoriev I.V."/>
            <person name="Debuchy R."/>
            <person name="Gladieux P."/>
            <person name="Thoren M.H."/>
            <person name="Johannesson H."/>
        </authorList>
    </citation>
    <scope>NUCLEOTIDE SEQUENCE</scope>
    <source>
        <strain evidence="7">PSN4</strain>
    </source>
</reference>
<evidence type="ECO:0000259" key="6">
    <source>
        <dbReference type="PROSITE" id="PS51039"/>
    </source>
</evidence>
<gene>
    <name evidence="7" type="ORF">QBC47DRAFT_380735</name>
</gene>
<dbReference type="InterPro" id="IPR035896">
    <property type="entry name" value="AN1-like_Znf"/>
</dbReference>
<evidence type="ECO:0000256" key="1">
    <source>
        <dbReference type="ARBA" id="ARBA00022723"/>
    </source>
</evidence>
<organism evidence="7 8">
    <name type="scientific">Echria macrotheca</name>
    <dbReference type="NCBI Taxonomy" id="438768"/>
    <lineage>
        <taxon>Eukaryota</taxon>
        <taxon>Fungi</taxon>
        <taxon>Dikarya</taxon>
        <taxon>Ascomycota</taxon>
        <taxon>Pezizomycotina</taxon>
        <taxon>Sordariomycetes</taxon>
        <taxon>Sordariomycetidae</taxon>
        <taxon>Sordariales</taxon>
        <taxon>Schizotheciaceae</taxon>
        <taxon>Echria</taxon>
    </lineage>
</organism>
<dbReference type="InterPro" id="IPR057358">
    <property type="entry name" value="UBL_ZFAND1-like"/>
</dbReference>
<evidence type="ECO:0000256" key="5">
    <source>
        <dbReference type="SAM" id="MobiDB-lite"/>
    </source>
</evidence>
<dbReference type="GO" id="GO:0005737">
    <property type="term" value="C:cytoplasm"/>
    <property type="evidence" value="ECO:0007669"/>
    <property type="project" value="TreeGrafter"/>
</dbReference>
<dbReference type="InterPro" id="IPR000058">
    <property type="entry name" value="Znf_AN1"/>
</dbReference>
<keyword evidence="8" id="KW-1185">Reference proteome</keyword>
<dbReference type="Proteomes" id="UP001239445">
    <property type="component" value="Unassembled WGS sequence"/>
</dbReference>
<evidence type="ECO:0000256" key="3">
    <source>
        <dbReference type="ARBA" id="ARBA00022833"/>
    </source>
</evidence>
<feature type="region of interest" description="Disordered" evidence="5">
    <location>
        <begin position="1"/>
        <end position="21"/>
    </location>
</feature>
<name>A0AAJ0F9P4_9PEZI</name>
<evidence type="ECO:0000256" key="2">
    <source>
        <dbReference type="ARBA" id="ARBA00022771"/>
    </source>
</evidence>
<keyword evidence="1" id="KW-0479">Metal-binding</keyword>
<evidence type="ECO:0000313" key="7">
    <source>
        <dbReference type="EMBL" id="KAK1755593.1"/>
    </source>
</evidence>
<sequence length="325" mass="35677">MSSQKPNSSKEPAASSDDTSYVNMSTSVDTRAGSDATLIGSHCQFTYCNQLDFLPFFCQSCRKTFCLDHRTESSHQCSNAGAWAERKRQADLARHSAGEGKRMRDLVSQKPCADDGCKTVIGTSLVPGVHCSSCNRDYCLKHRLKEDHDCKNKIPIGARPTPAVVDNAMSALARFRSWGAAKKEAAKEAAARTLPKPKPSTASQRIVAVNNLKKTAKGDDKLPPEKRVYLYVEAEAETAKAKFPKGQFFYSKDWVVGRVLDAAAKSLQVQNINNQSDNEQDRLRVFHVEGGRLLEYNEKIGASLVSGNTIVLLRGVGKPPDLIDL</sequence>
<dbReference type="AlphaFoldDB" id="A0AAJ0F9P4"/>
<dbReference type="PROSITE" id="PS51039">
    <property type="entry name" value="ZF_AN1"/>
    <property type="match status" value="2"/>
</dbReference>
<comment type="caution">
    <text evidence="7">The sequence shown here is derived from an EMBL/GenBank/DDBJ whole genome shotgun (WGS) entry which is preliminary data.</text>
</comment>
<dbReference type="SUPFAM" id="SSF118310">
    <property type="entry name" value="AN1-like Zinc finger"/>
    <property type="match status" value="2"/>
</dbReference>
<evidence type="ECO:0000313" key="8">
    <source>
        <dbReference type="Proteomes" id="UP001239445"/>
    </source>
</evidence>
<dbReference type="GO" id="GO:0008270">
    <property type="term" value="F:zinc ion binding"/>
    <property type="evidence" value="ECO:0007669"/>
    <property type="project" value="UniProtKB-KW"/>
</dbReference>
<keyword evidence="2 4" id="KW-0863">Zinc-finger</keyword>
<dbReference type="Pfam" id="PF25327">
    <property type="entry name" value="UBL_ZFAND1"/>
    <property type="match status" value="1"/>
</dbReference>
<dbReference type="Gene3D" id="4.10.1110.10">
    <property type="entry name" value="AN1-like Zinc finger"/>
    <property type="match status" value="2"/>
</dbReference>
<proteinExistence type="predicted"/>
<feature type="domain" description="AN1-type" evidence="6">
    <location>
        <begin position="37"/>
        <end position="85"/>
    </location>
</feature>
<dbReference type="SMART" id="SM00154">
    <property type="entry name" value="ZnF_AN1"/>
    <property type="match status" value="2"/>
</dbReference>
<dbReference type="EMBL" id="MU839833">
    <property type="protein sequence ID" value="KAK1755593.1"/>
    <property type="molecule type" value="Genomic_DNA"/>
</dbReference>
<evidence type="ECO:0000256" key="4">
    <source>
        <dbReference type="PROSITE-ProRule" id="PRU00449"/>
    </source>
</evidence>
<accession>A0AAJ0F9P4</accession>
<protein>
    <recommendedName>
        <fullName evidence="6">AN1-type domain-containing protein</fullName>
    </recommendedName>
</protein>
<keyword evidence="3" id="KW-0862">Zinc</keyword>